<dbReference type="Proteomes" id="UP000284434">
    <property type="component" value="Unassembled WGS sequence"/>
</dbReference>
<keyword evidence="1" id="KW-0472">Membrane</keyword>
<evidence type="ECO:0000313" key="5">
    <source>
        <dbReference type="EMBL" id="RGY09791.1"/>
    </source>
</evidence>
<name>A0A1Y3ZNB0_9BACT</name>
<reference evidence="6 7" key="1">
    <citation type="submission" date="2018-08" db="EMBL/GenBank/DDBJ databases">
        <title>A genome reference for cultivated species of the human gut microbiota.</title>
        <authorList>
            <person name="Zou Y."/>
            <person name="Xue W."/>
            <person name="Luo G."/>
        </authorList>
    </citation>
    <scope>NUCLEOTIDE SEQUENCE [LARGE SCALE GENOMIC DNA]</scope>
    <source>
        <strain evidence="4 6">AF14-6AC</strain>
        <strain evidence="5 7">OF03-11</strain>
    </source>
</reference>
<dbReference type="EMBL" id="JAQMRD010000003">
    <property type="protein sequence ID" value="MDB9222020.1"/>
    <property type="molecule type" value="Genomic_DNA"/>
</dbReference>
<evidence type="ECO:0000256" key="1">
    <source>
        <dbReference type="SAM" id="Phobius"/>
    </source>
</evidence>
<dbReference type="OMA" id="YGLYFWA"/>
<comment type="caution">
    <text evidence="4">The sequence shown here is derived from an EMBL/GenBank/DDBJ whole genome shotgun (WGS) entry which is preliminary data.</text>
</comment>
<evidence type="ECO:0000313" key="2">
    <source>
        <dbReference type="EMBL" id="MCG4958317.1"/>
    </source>
</evidence>
<reference evidence="2" key="2">
    <citation type="submission" date="2022-01" db="EMBL/GenBank/DDBJ databases">
        <title>Collection of gut derived symbiotic bacterial strains cultured from healthy donors.</title>
        <authorList>
            <person name="Lin H."/>
            <person name="Kohout C."/>
            <person name="Waligurski E."/>
            <person name="Pamer E.G."/>
        </authorList>
    </citation>
    <scope>NUCLEOTIDE SEQUENCE</scope>
    <source>
        <strain evidence="2">DFI.1.149</strain>
    </source>
</reference>
<feature type="transmembrane region" description="Helical" evidence="1">
    <location>
        <begin position="68"/>
        <end position="88"/>
    </location>
</feature>
<reference evidence="3" key="3">
    <citation type="submission" date="2023-01" db="EMBL/GenBank/DDBJ databases">
        <title>Human gut microbiome strain richness.</title>
        <authorList>
            <person name="Chen-Liaw A."/>
        </authorList>
    </citation>
    <scope>NUCLEOTIDE SEQUENCE</scope>
    <source>
        <strain evidence="3">RTP21484st1_B7_RTP21484_190118</strain>
    </source>
</reference>
<feature type="transmembrane region" description="Helical" evidence="1">
    <location>
        <begin position="23"/>
        <end position="48"/>
    </location>
</feature>
<dbReference type="EMBL" id="QRYW01000028">
    <property type="protein sequence ID" value="RGV23483.1"/>
    <property type="molecule type" value="Genomic_DNA"/>
</dbReference>
<feature type="transmembrane region" description="Helical" evidence="1">
    <location>
        <begin position="108"/>
        <end position="128"/>
    </location>
</feature>
<dbReference type="Proteomes" id="UP000283426">
    <property type="component" value="Unassembled WGS sequence"/>
</dbReference>
<dbReference type="RefSeq" id="WP_013612987.1">
    <property type="nucleotide sequence ID" value="NZ_BAABYK010000001.1"/>
</dbReference>
<organism evidence="4 6">
    <name type="scientific">Odoribacter splanchnicus</name>
    <dbReference type="NCBI Taxonomy" id="28118"/>
    <lineage>
        <taxon>Bacteria</taxon>
        <taxon>Pseudomonadati</taxon>
        <taxon>Bacteroidota</taxon>
        <taxon>Bacteroidia</taxon>
        <taxon>Bacteroidales</taxon>
        <taxon>Odoribacteraceae</taxon>
        <taxon>Odoribacter</taxon>
    </lineage>
</organism>
<feature type="transmembrane region" description="Helical" evidence="1">
    <location>
        <begin position="181"/>
        <end position="200"/>
    </location>
</feature>
<gene>
    <name evidence="4" type="ORF">DWW24_13405</name>
    <name evidence="5" type="ORF">DXA53_00385</name>
    <name evidence="2" type="ORF">L0P03_00395</name>
    <name evidence="3" type="ORF">PN645_03250</name>
</gene>
<keyword evidence="1" id="KW-1133">Transmembrane helix</keyword>
<proteinExistence type="predicted"/>
<dbReference type="EMBL" id="JAKNDN010000001">
    <property type="protein sequence ID" value="MCG4958317.1"/>
    <property type="molecule type" value="Genomic_DNA"/>
</dbReference>
<protein>
    <submittedName>
        <fullName evidence="4">Uncharacterized protein</fullName>
    </submittedName>
</protein>
<accession>A0A1Y3ZNB0</accession>
<keyword evidence="1" id="KW-0812">Transmembrane</keyword>
<dbReference type="GeneID" id="61276039"/>
<evidence type="ECO:0000313" key="6">
    <source>
        <dbReference type="Proteomes" id="UP000283426"/>
    </source>
</evidence>
<dbReference type="AlphaFoldDB" id="A0A1Y3ZNB0"/>
<sequence>MNNQEALNTLNDIRNMMEKSTRFVSFSGLSSIVIGIYACIAAIIAYSILGNTTPVPRLDVDTPAKLQLLIVFASLLIIVCIVTVILMCRHKAHQNNQSLLFDFNTKRLLWNFFLPLVVGGILCISLIWQSHYGLTSSIMLIFYGVALISASNYTFSNTRYLGYAEIALGLADSFVENYALLFWVVGFGLFHIVYGIFFHLKYEKKNK</sequence>
<evidence type="ECO:0000313" key="3">
    <source>
        <dbReference type="EMBL" id="MDB9222020.1"/>
    </source>
</evidence>
<dbReference type="Proteomes" id="UP001212263">
    <property type="component" value="Unassembled WGS sequence"/>
</dbReference>
<evidence type="ECO:0000313" key="7">
    <source>
        <dbReference type="Proteomes" id="UP000284434"/>
    </source>
</evidence>
<dbReference type="EMBL" id="QSCO01000001">
    <property type="protein sequence ID" value="RGY09791.1"/>
    <property type="molecule type" value="Genomic_DNA"/>
</dbReference>
<evidence type="ECO:0000313" key="4">
    <source>
        <dbReference type="EMBL" id="RGV23483.1"/>
    </source>
</evidence>
<feature type="transmembrane region" description="Helical" evidence="1">
    <location>
        <begin position="134"/>
        <end position="153"/>
    </location>
</feature>
<dbReference type="Proteomes" id="UP001199750">
    <property type="component" value="Unassembled WGS sequence"/>
</dbReference>